<name>A0AAD5PMA4_9FUNG</name>
<reference evidence="1" key="1">
    <citation type="journal article" date="2022" name="IScience">
        <title>Evolution of zygomycete secretomes and the origins of terrestrial fungal ecologies.</title>
        <authorList>
            <person name="Chang Y."/>
            <person name="Wang Y."/>
            <person name="Mondo S."/>
            <person name="Ahrendt S."/>
            <person name="Andreopoulos W."/>
            <person name="Barry K."/>
            <person name="Beard J."/>
            <person name="Benny G.L."/>
            <person name="Blankenship S."/>
            <person name="Bonito G."/>
            <person name="Cuomo C."/>
            <person name="Desiro A."/>
            <person name="Gervers K.A."/>
            <person name="Hundley H."/>
            <person name="Kuo A."/>
            <person name="LaButti K."/>
            <person name="Lang B.F."/>
            <person name="Lipzen A."/>
            <person name="O'Donnell K."/>
            <person name="Pangilinan J."/>
            <person name="Reynolds N."/>
            <person name="Sandor L."/>
            <person name="Smith M.E."/>
            <person name="Tsang A."/>
            <person name="Grigoriev I.V."/>
            <person name="Stajich J.E."/>
            <person name="Spatafora J.W."/>
        </authorList>
    </citation>
    <scope>NUCLEOTIDE SEQUENCE</scope>
    <source>
        <strain evidence="1">RSA 2281</strain>
    </source>
</reference>
<sequence length="171" mass="19803">MYNTGDLNWEDYFNKEELEELKNSRSTLGMATSHIGTNFQIFYSWLQHTHPKKKKVIHCITFGFPSIPYSFHNSDIQALGKKKTSTSHAQLLNSKRKLSSSLEIEREKIGKNKSIGGDKEFGGLEIGQTRDNTKEFEDSMLKLPFVLKDMLIDTINDRPSLFARYTFFRIQ</sequence>
<gene>
    <name evidence="1" type="ORF">BDA99DRAFT_531213</name>
</gene>
<evidence type="ECO:0000313" key="2">
    <source>
        <dbReference type="Proteomes" id="UP001209540"/>
    </source>
</evidence>
<organism evidence="1 2">
    <name type="scientific">Phascolomyces articulosus</name>
    <dbReference type="NCBI Taxonomy" id="60185"/>
    <lineage>
        <taxon>Eukaryota</taxon>
        <taxon>Fungi</taxon>
        <taxon>Fungi incertae sedis</taxon>
        <taxon>Mucoromycota</taxon>
        <taxon>Mucoromycotina</taxon>
        <taxon>Mucoromycetes</taxon>
        <taxon>Mucorales</taxon>
        <taxon>Lichtheimiaceae</taxon>
        <taxon>Phascolomyces</taxon>
    </lineage>
</organism>
<keyword evidence="2" id="KW-1185">Reference proteome</keyword>
<dbReference type="AlphaFoldDB" id="A0AAD5PMA4"/>
<protein>
    <submittedName>
        <fullName evidence="1">Uncharacterized protein</fullName>
    </submittedName>
</protein>
<dbReference type="Proteomes" id="UP001209540">
    <property type="component" value="Unassembled WGS sequence"/>
</dbReference>
<dbReference type="EMBL" id="JAIXMP010000001">
    <property type="protein sequence ID" value="KAI9278459.1"/>
    <property type="molecule type" value="Genomic_DNA"/>
</dbReference>
<reference evidence="1" key="2">
    <citation type="submission" date="2023-02" db="EMBL/GenBank/DDBJ databases">
        <authorList>
            <consortium name="DOE Joint Genome Institute"/>
            <person name="Mondo S.J."/>
            <person name="Chang Y."/>
            <person name="Wang Y."/>
            <person name="Ahrendt S."/>
            <person name="Andreopoulos W."/>
            <person name="Barry K."/>
            <person name="Beard J."/>
            <person name="Benny G.L."/>
            <person name="Blankenship S."/>
            <person name="Bonito G."/>
            <person name="Cuomo C."/>
            <person name="Desiro A."/>
            <person name="Gervers K.A."/>
            <person name="Hundley H."/>
            <person name="Kuo A."/>
            <person name="LaButti K."/>
            <person name="Lang B.F."/>
            <person name="Lipzen A."/>
            <person name="O'Donnell K."/>
            <person name="Pangilinan J."/>
            <person name="Reynolds N."/>
            <person name="Sandor L."/>
            <person name="Smith M.W."/>
            <person name="Tsang A."/>
            <person name="Grigoriev I.V."/>
            <person name="Stajich J.E."/>
            <person name="Spatafora J.W."/>
        </authorList>
    </citation>
    <scope>NUCLEOTIDE SEQUENCE</scope>
    <source>
        <strain evidence="1">RSA 2281</strain>
    </source>
</reference>
<evidence type="ECO:0000313" key="1">
    <source>
        <dbReference type="EMBL" id="KAI9278459.1"/>
    </source>
</evidence>
<comment type="caution">
    <text evidence="1">The sequence shown here is derived from an EMBL/GenBank/DDBJ whole genome shotgun (WGS) entry which is preliminary data.</text>
</comment>
<accession>A0AAD5PMA4</accession>
<proteinExistence type="predicted"/>